<evidence type="ECO:0000256" key="2">
    <source>
        <dbReference type="SAM" id="Phobius"/>
    </source>
</evidence>
<feature type="compositionally biased region" description="Low complexity" evidence="1">
    <location>
        <begin position="1302"/>
        <end position="1329"/>
    </location>
</feature>
<gene>
    <name evidence="3" type="ORF">J2Z62_000026</name>
</gene>
<evidence type="ECO:0000313" key="3">
    <source>
        <dbReference type="EMBL" id="MDQ0513588.1"/>
    </source>
</evidence>
<sequence>MKSLMKKINQRLRIGLTAIVGLGFFATIGTVFAHTTSPTSPTNKTALNSVNQKLVDQHGHRILQQAKTVQATKTINDFDFPEPEFVNSNGKLGEYNVRNIYNANGASLYYAKARSTNSVKLTSSSSTSSEPFDNLVLIGNNDNKVIWSVDAEKIKNTINTNRSSSSTSSPQSSSSSESNSATVAPVTTASISVRINKAEFSAAANAFFVSVFAKISDTQSHTAIIKITRDEGTVSVYHDAALETKSMSASNGTDYKTHEFNHLVIRVDGVNPTILMLTGVLNNQSGKNVIAAFSVSAGTLGTSGVFTSAASSDFTDTIKNAGGKLIITNSIFDNGALLLVYFVLSASSETTSNNPKIYSFSLRDNLLQNPQSTDLRAITNNSGEQTLFNVEKNSNGLFLIAKSTSGTKGDYASTSELVVSKVSASVDINNANVTLNTHANNVNYLAGLAPSGIAPINNGNNLLPGAAYVTVNANHVLVALKNDFSYLQQITLINSIPSGVKILNISNNGVYYLIHLSNGQIIAYDNNGFVGYADKLNLALETVASVSFIPQSEINDGARYTTQKFDEFKTSFEANSSSFFVRGNPYNNRTYQPVYEYEFEKGTAPADANYGEEATVNVFQKLRKLGTNGLPNTSDTTGIKYFVGSYKYQLYTKEASVKIKNVVRPFVLKSLPTDVAAFYNLQDNRQVAIDDFLEIKNVNLNDKYTSLNNVAITFRGSNNPSRLTINVTVGYAWRNNAKVNSTTFNVTFQGFQDTKNLLQEFSYTLNPKTIETLNPAFSRIFPSDLQPDQVIDEFIQLSDELKRYNYVVDIIPKNTTGSAILTITFDFRGENVVLAPANITDGTLVTHNSVTWETLSVFKADPNYNENFLFGFSTFEEIKQKTLKDDSGKVAVLLQPSDLVKKFRTSDGSQEKDITEKVKVAIDELGLFVASPIVRRWITQINITDVNDLLGSFKLEVVLSQPLPGSLTTKFSHNFNGFARRAATNADIFTVTFLEDKEAYVNEFAPLEDENLFNLLPSQVLAEDLLQRANDVLSKQNQIQGGLITLSQAAEEAKPIISLSADNPKGNLLVSLYFESFLSYNPTTSQITLLRNQKISRVYSGFKTGDPVDNSTGYFINWKSINDVVLKNGNLKIDQLTANQFHEYLRQLNSYQIAELFANLSFAATEKYSANPNLISTNLAVDNNRGTITVTLNFEQWNQRGGITSFVQEFSGFLIPENAWNEAVAEFDPFNGLDPNDPSFAQAKSVTPADQASAEILANFYSFSNSVFNNVEKEIYFLFNTNTGTGQIHFFVKTPKLAAASTTSSTTDPVDNNNNAAPTAPQTPADPNDQTNSNGSTSPADSTDQSNSTPSPDPTVPSTQPTPPTPTTPANAPAAPATTLVHQVQTKIIRMDDATKTDDTDTDQSKTKTFNTQVIPYRSLSQRGFVELAKSGQVISGFKELQLYPSFTNSIIYILLAIFLPTVLIGPAIYVFHRLRRKYMVAYYENKLKKRLEKEFGTHS</sequence>
<evidence type="ECO:0000313" key="4">
    <source>
        <dbReference type="Proteomes" id="UP001240643"/>
    </source>
</evidence>
<proteinExistence type="predicted"/>
<organism evidence="3 4">
    <name type="scientific">Mycoplasmoides fastidiosum</name>
    <dbReference type="NCBI Taxonomy" id="92758"/>
    <lineage>
        <taxon>Bacteria</taxon>
        <taxon>Bacillati</taxon>
        <taxon>Mycoplasmatota</taxon>
        <taxon>Mycoplasmoidales</taxon>
        <taxon>Mycoplasmoidaceae</taxon>
        <taxon>Mycoplasmoides</taxon>
    </lineage>
</organism>
<keyword evidence="2" id="KW-0812">Transmembrane</keyword>
<feature type="compositionally biased region" description="Pro residues" evidence="1">
    <location>
        <begin position="1351"/>
        <end position="1367"/>
    </location>
</feature>
<feature type="region of interest" description="Disordered" evidence="1">
    <location>
        <begin position="1302"/>
        <end position="1379"/>
    </location>
</feature>
<feature type="transmembrane region" description="Helical" evidence="2">
    <location>
        <begin position="1451"/>
        <end position="1472"/>
    </location>
</feature>
<feature type="compositionally biased region" description="Polar residues" evidence="1">
    <location>
        <begin position="1330"/>
        <end position="1347"/>
    </location>
</feature>
<feature type="compositionally biased region" description="Low complexity" evidence="1">
    <location>
        <begin position="163"/>
        <end position="180"/>
    </location>
</feature>
<evidence type="ECO:0000256" key="1">
    <source>
        <dbReference type="SAM" id="MobiDB-lite"/>
    </source>
</evidence>
<accession>A0ABU0LY25</accession>
<protein>
    <submittedName>
        <fullName evidence="3">Uncharacterized protein</fullName>
    </submittedName>
</protein>
<dbReference type="EMBL" id="JAUSWO010000001">
    <property type="protein sequence ID" value="MDQ0513588.1"/>
    <property type="molecule type" value="Genomic_DNA"/>
</dbReference>
<dbReference type="Proteomes" id="UP001240643">
    <property type="component" value="Unassembled WGS sequence"/>
</dbReference>
<comment type="caution">
    <text evidence="3">The sequence shown here is derived from an EMBL/GenBank/DDBJ whole genome shotgun (WGS) entry which is preliminary data.</text>
</comment>
<reference evidence="3" key="1">
    <citation type="submission" date="2023-07" db="EMBL/GenBank/DDBJ databases">
        <title>Genomic Encyclopedia of Type Strains, Phase IV (KMG-IV): sequencing the most valuable type-strain genomes for metagenomic binning, comparative biology and taxonomic classification.</title>
        <authorList>
            <person name="Goeker M."/>
        </authorList>
    </citation>
    <scope>NUCLEOTIDE SEQUENCE [LARGE SCALE GENOMIC DNA]</scope>
    <source>
        <strain evidence="3">DSM 21204</strain>
    </source>
</reference>
<keyword evidence="2" id="KW-0472">Membrane</keyword>
<feature type="region of interest" description="Disordered" evidence="1">
    <location>
        <begin position="159"/>
        <end position="181"/>
    </location>
</feature>
<feature type="compositionally biased region" description="Low complexity" evidence="1">
    <location>
        <begin position="1368"/>
        <end position="1379"/>
    </location>
</feature>
<keyword evidence="4" id="KW-1185">Reference proteome</keyword>
<name>A0ABU0LY25_9BACT</name>
<keyword evidence="2" id="KW-1133">Transmembrane helix</keyword>